<accession>A0A4Y7TL65</accession>
<evidence type="ECO:0000259" key="1">
    <source>
        <dbReference type="PROSITE" id="PS50994"/>
    </source>
</evidence>
<dbReference type="EMBL" id="QPFP01000010">
    <property type="protein sequence ID" value="TEB34282.1"/>
    <property type="molecule type" value="Genomic_DNA"/>
</dbReference>
<dbReference type="Proteomes" id="UP000298030">
    <property type="component" value="Unassembled WGS sequence"/>
</dbReference>
<reference evidence="3 4" key="1">
    <citation type="journal article" date="2019" name="Nat. Ecol. Evol.">
        <title>Megaphylogeny resolves global patterns of mushroom evolution.</title>
        <authorList>
            <person name="Varga T."/>
            <person name="Krizsan K."/>
            <person name="Foldi C."/>
            <person name="Dima B."/>
            <person name="Sanchez-Garcia M."/>
            <person name="Sanchez-Ramirez S."/>
            <person name="Szollosi G.J."/>
            <person name="Szarkandi J.G."/>
            <person name="Papp V."/>
            <person name="Albert L."/>
            <person name="Andreopoulos W."/>
            <person name="Angelini C."/>
            <person name="Antonin V."/>
            <person name="Barry K.W."/>
            <person name="Bougher N.L."/>
            <person name="Buchanan P."/>
            <person name="Buyck B."/>
            <person name="Bense V."/>
            <person name="Catcheside P."/>
            <person name="Chovatia M."/>
            <person name="Cooper J."/>
            <person name="Damon W."/>
            <person name="Desjardin D."/>
            <person name="Finy P."/>
            <person name="Geml J."/>
            <person name="Haridas S."/>
            <person name="Hughes K."/>
            <person name="Justo A."/>
            <person name="Karasinski D."/>
            <person name="Kautmanova I."/>
            <person name="Kiss B."/>
            <person name="Kocsube S."/>
            <person name="Kotiranta H."/>
            <person name="LaButti K.M."/>
            <person name="Lechner B.E."/>
            <person name="Liimatainen K."/>
            <person name="Lipzen A."/>
            <person name="Lukacs Z."/>
            <person name="Mihaltcheva S."/>
            <person name="Morgado L.N."/>
            <person name="Niskanen T."/>
            <person name="Noordeloos M.E."/>
            <person name="Ohm R.A."/>
            <person name="Ortiz-Santana B."/>
            <person name="Ovrebo C."/>
            <person name="Racz N."/>
            <person name="Riley R."/>
            <person name="Savchenko A."/>
            <person name="Shiryaev A."/>
            <person name="Soop K."/>
            <person name="Spirin V."/>
            <person name="Szebenyi C."/>
            <person name="Tomsovsky M."/>
            <person name="Tulloss R.E."/>
            <person name="Uehling J."/>
            <person name="Grigoriev I.V."/>
            <person name="Vagvolgyi C."/>
            <person name="Papp T."/>
            <person name="Martin F.M."/>
            <person name="Miettinen O."/>
            <person name="Hibbett D.S."/>
            <person name="Nagy L.G."/>
        </authorList>
    </citation>
    <scope>NUCLEOTIDE SEQUENCE [LARGE SCALE GENOMIC DNA]</scope>
    <source>
        <strain evidence="3 4">FP101781</strain>
    </source>
</reference>
<evidence type="ECO:0000313" key="2">
    <source>
        <dbReference type="EMBL" id="TEB18888.1"/>
    </source>
</evidence>
<protein>
    <recommendedName>
        <fullName evidence="1">Integrase catalytic domain-containing protein</fullName>
    </recommendedName>
</protein>
<name>A0A4Y7TL65_COPMI</name>
<dbReference type="Pfam" id="PF24764">
    <property type="entry name" value="rva_4"/>
    <property type="match status" value="1"/>
</dbReference>
<dbReference type="InterPro" id="IPR058913">
    <property type="entry name" value="Integrase_dom_put"/>
</dbReference>
<dbReference type="AlphaFoldDB" id="A0A4Y7TL65"/>
<dbReference type="STRING" id="71717.A0A4Y7TL65"/>
<evidence type="ECO:0000313" key="4">
    <source>
        <dbReference type="Proteomes" id="UP000298030"/>
    </source>
</evidence>
<proteinExistence type="predicted"/>
<organism evidence="3 4">
    <name type="scientific">Coprinellus micaceus</name>
    <name type="common">Glistening ink-cap mushroom</name>
    <name type="synonym">Coprinus micaceus</name>
    <dbReference type="NCBI Taxonomy" id="71717"/>
    <lineage>
        <taxon>Eukaryota</taxon>
        <taxon>Fungi</taxon>
        <taxon>Dikarya</taxon>
        <taxon>Basidiomycota</taxon>
        <taxon>Agaricomycotina</taxon>
        <taxon>Agaricomycetes</taxon>
        <taxon>Agaricomycetidae</taxon>
        <taxon>Agaricales</taxon>
        <taxon>Agaricineae</taxon>
        <taxon>Psathyrellaceae</taxon>
        <taxon>Coprinellus</taxon>
    </lineage>
</organism>
<feature type="non-terminal residue" evidence="3">
    <location>
        <position position="1"/>
    </location>
</feature>
<dbReference type="PANTHER" id="PTHR46177">
    <property type="entry name" value="INTEGRASE CATALYTIC DOMAIN-CONTAINING PROTEIN"/>
    <property type="match status" value="1"/>
</dbReference>
<sequence>NTLVEDIPDIYERLQRYINQGTYQKNIPREIEKDCKIIISLSVVKKLMKKGKIKTVRRSGLTHVDRGNAILQVAEQDPLGRFGCRLTKEKLRLEGTHIPRDFVMRFNKADNAALVATRHPAQRKTHQHGIYSAGPNEEWCLDGHEKILQSMGIGVYGIVDKFSRMELSLRAAPNVRDTRLPVSVYLRTVKERNGIPLSTTSDKGTELGRLISLVQALRSEYLPDISEADVPSHSAVKSPQNITRERGWRPIWEKELSNILHFYRVGQNDAGFQPNDAFHAGLSLWVWAKVVQAKLDALLVENKYHKIRGQKKTLLPSDARRIDLYESPEEYDGMDLKTEIPEEDIDQLLAEWDDPSLFRFGDEDSIIVYEDLYRTVGSPKPLASDGWYTFHSMLNLHIRRLQAASM</sequence>
<dbReference type="InterPro" id="IPR001584">
    <property type="entry name" value="Integrase_cat-core"/>
</dbReference>
<dbReference type="PROSITE" id="PS50994">
    <property type="entry name" value="INTEGRASE"/>
    <property type="match status" value="1"/>
</dbReference>
<dbReference type="OrthoDB" id="5392716at2759"/>
<dbReference type="PANTHER" id="PTHR46177:SF1">
    <property type="entry name" value="INTEGRASE CATALYTIC DOMAIN-CONTAINING PROTEIN"/>
    <property type="match status" value="1"/>
</dbReference>
<keyword evidence="4" id="KW-1185">Reference proteome</keyword>
<comment type="caution">
    <text evidence="3">The sequence shown here is derived from an EMBL/GenBank/DDBJ whole genome shotgun (WGS) entry which is preliminary data.</text>
</comment>
<gene>
    <name evidence="3" type="ORF">FA13DRAFT_1626321</name>
    <name evidence="2" type="ORF">FA13DRAFT_1647723</name>
</gene>
<feature type="domain" description="Integrase catalytic" evidence="1">
    <location>
        <begin position="131"/>
        <end position="221"/>
    </location>
</feature>
<dbReference type="GO" id="GO:0015074">
    <property type="term" value="P:DNA integration"/>
    <property type="evidence" value="ECO:0007669"/>
    <property type="project" value="InterPro"/>
</dbReference>
<evidence type="ECO:0000313" key="3">
    <source>
        <dbReference type="EMBL" id="TEB34282.1"/>
    </source>
</evidence>
<dbReference type="EMBL" id="QPFP01000218">
    <property type="protein sequence ID" value="TEB18888.1"/>
    <property type="molecule type" value="Genomic_DNA"/>
</dbReference>